<reference evidence="1" key="1">
    <citation type="submission" date="2004-06" db="EMBL/GenBank/DDBJ databases">
        <authorList>
            <consortium name="NIH - Xenopus Gene Collection (XGC) project"/>
        </authorList>
    </citation>
    <scope>NUCLEOTIDE SEQUENCE [LARGE SCALE MRNA]</scope>
    <source>
        <tissue evidence="1">Spleen</tissue>
    </source>
</reference>
<evidence type="ECO:0000313" key="1">
    <source>
        <dbReference type="EMBL" id="AAH73568.1"/>
    </source>
</evidence>
<dbReference type="CTD" id="444367"/>
<gene>
    <name evidence="2" type="primary">med21.L</name>
    <name evidence="2" type="synonym">med21</name>
    <name evidence="1" type="synonym">MGC82859</name>
</gene>
<dbReference type="EMBL" id="BC073568">
    <property type="protein sequence ID" value="AAH73568.1"/>
    <property type="molecule type" value="mRNA"/>
</dbReference>
<protein>
    <submittedName>
        <fullName evidence="1">MGC82859 protein</fullName>
    </submittedName>
</protein>
<organism evidence="1">
    <name type="scientific">Xenopus laevis</name>
    <name type="common">African clawed frog</name>
    <dbReference type="NCBI Taxonomy" id="8355"/>
    <lineage>
        <taxon>Eukaryota</taxon>
        <taxon>Metazoa</taxon>
        <taxon>Chordata</taxon>
        <taxon>Craniata</taxon>
        <taxon>Vertebrata</taxon>
        <taxon>Euteleostomi</taxon>
        <taxon>Amphibia</taxon>
        <taxon>Batrachia</taxon>
        <taxon>Anura</taxon>
        <taxon>Pipoidea</taxon>
        <taxon>Pipidae</taxon>
        <taxon>Xenopodinae</taxon>
        <taxon>Xenopus</taxon>
        <taxon>Xenopus</taxon>
    </lineage>
</organism>
<evidence type="ECO:0000313" key="2">
    <source>
        <dbReference type="Xenbase" id="XB-GENE-6255382"/>
    </source>
</evidence>
<proteinExistence type="evidence at transcript level"/>
<sequence>MLLDKIQTALADIAQSQLKTRSRAHTQQPLPES</sequence>
<name>Q6GNE5_XENLA</name>
<dbReference type="KEGG" id="xla:444367"/>
<dbReference type="GeneID" id="444367"/>
<dbReference type="AGR" id="Xenbase:XB-GENE-6255382"/>
<accession>Q6GNE5</accession>
<dbReference type="OrthoDB" id="526653at2759"/>
<dbReference type="DNASU" id="444367"/>
<dbReference type="RefSeq" id="NP_001085938.2">
    <property type="nucleotide sequence ID" value="NM_001092469.2"/>
</dbReference>
<dbReference type="AlphaFoldDB" id="Q6GNE5"/>
<dbReference type="Xenbase" id="XB-GENE-6255382">
    <property type="gene designation" value="med21.L"/>
</dbReference>